<evidence type="ECO:0000256" key="8">
    <source>
        <dbReference type="ARBA" id="ARBA00023085"/>
    </source>
</evidence>
<gene>
    <name evidence="14" type="ORF">N658DRAFT_560514</name>
</gene>
<evidence type="ECO:0000256" key="4">
    <source>
        <dbReference type="ARBA" id="ARBA00013229"/>
    </source>
</evidence>
<keyword evidence="6 12" id="KW-0732">Signal</keyword>
<dbReference type="GO" id="GO:0005576">
    <property type="term" value="C:extracellular region"/>
    <property type="evidence" value="ECO:0007669"/>
    <property type="project" value="UniProtKB-SubCell"/>
</dbReference>
<dbReference type="InterPro" id="IPR033131">
    <property type="entry name" value="Pectinesterase_Asp_AS"/>
</dbReference>
<feature type="active site" evidence="10">
    <location>
        <position position="186"/>
    </location>
</feature>
<dbReference type="InterPro" id="IPR012334">
    <property type="entry name" value="Pectin_lyas_fold"/>
</dbReference>
<evidence type="ECO:0000256" key="7">
    <source>
        <dbReference type="ARBA" id="ARBA00022801"/>
    </source>
</evidence>
<comment type="pathway">
    <text evidence="2">Glycan metabolism; pectin degradation; 2-dehydro-3-deoxy-D-gluconate from pectin: step 1/5.</text>
</comment>
<feature type="chain" id="PRO_5043006207" description="pectinesterase" evidence="12">
    <location>
        <begin position="17"/>
        <end position="765"/>
    </location>
</feature>
<dbReference type="Gene3D" id="2.160.20.10">
    <property type="entry name" value="Single-stranded right-handed beta-helix, Pectin lyase-like"/>
    <property type="match status" value="1"/>
</dbReference>
<evidence type="ECO:0000313" key="14">
    <source>
        <dbReference type="EMBL" id="KAK4099226.1"/>
    </source>
</evidence>
<reference evidence="14" key="2">
    <citation type="submission" date="2023-05" db="EMBL/GenBank/DDBJ databases">
        <authorList>
            <consortium name="Lawrence Berkeley National Laboratory"/>
            <person name="Steindorff A."/>
            <person name="Hensen N."/>
            <person name="Bonometti L."/>
            <person name="Westerberg I."/>
            <person name="Brannstrom I.O."/>
            <person name="Guillou S."/>
            <person name="Cros-Aarteil S."/>
            <person name="Calhoun S."/>
            <person name="Haridas S."/>
            <person name="Kuo A."/>
            <person name="Mondo S."/>
            <person name="Pangilinan J."/>
            <person name="Riley R."/>
            <person name="Labutti K."/>
            <person name="Andreopoulos B."/>
            <person name="Lipzen A."/>
            <person name="Chen C."/>
            <person name="Yanf M."/>
            <person name="Daum C."/>
            <person name="Ng V."/>
            <person name="Clum A."/>
            <person name="Ohm R."/>
            <person name="Martin F."/>
            <person name="Silar P."/>
            <person name="Natvig D."/>
            <person name="Lalanne C."/>
            <person name="Gautier V."/>
            <person name="Ament-Velasquez S.L."/>
            <person name="Kruys A."/>
            <person name="Hutchinson M.I."/>
            <person name="Powell A.J."/>
            <person name="Barry K."/>
            <person name="Miller A.N."/>
            <person name="Grigoriev I.V."/>
            <person name="Debuchy R."/>
            <person name="Gladieux P."/>
            <person name="Thoren M.H."/>
            <person name="Johannesson H."/>
        </authorList>
    </citation>
    <scope>NUCLEOTIDE SEQUENCE</scope>
    <source>
        <strain evidence="14">CBS 757.83</strain>
    </source>
</reference>
<dbReference type="PANTHER" id="PTHR31321">
    <property type="entry name" value="ACYL-COA THIOESTER HYDROLASE YBHC-RELATED"/>
    <property type="match status" value="1"/>
</dbReference>
<dbReference type="Pfam" id="PF01095">
    <property type="entry name" value="Pectinesterase"/>
    <property type="match status" value="1"/>
</dbReference>
<dbReference type="GO" id="GO:0045490">
    <property type="term" value="P:pectin catabolic process"/>
    <property type="evidence" value="ECO:0007669"/>
    <property type="project" value="TreeGrafter"/>
</dbReference>
<dbReference type="GO" id="GO:0030599">
    <property type="term" value="F:pectinesterase activity"/>
    <property type="evidence" value="ECO:0007669"/>
    <property type="project" value="UniProtKB-EC"/>
</dbReference>
<feature type="compositionally biased region" description="Basic residues" evidence="11">
    <location>
        <begin position="384"/>
        <end position="397"/>
    </location>
</feature>
<evidence type="ECO:0000313" key="15">
    <source>
        <dbReference type="Proteomes" id="UP001305647"/>
    </source>
</evidence>
<feature type="signal peptide" evidence="12">
    <location>
        <begin position="1"/>
        <end position="16"/>
    </location>
</feature>
<dbReference type="InterPro" id="IPR011050">
    <property type="entry name" value="Pectin_lyase_fold/virulence"/>
</dbReference>
<dbReference type="PROSITE" id="PS00503">
    <property type="entry name" value="PECTINESTERASE_2"/>
    <property type="match status" value="1"/>
</dbReference>
<dbReference type="Proteomes" id="UP001305647">
    <property type="component" value="Unassembled WGS sequence"/>
</dbReference>
<evidence type="ECO:0000256" key="1">
    <source>
        <dbReference type="ARBA" id="ARBA00004613"/>
    </source>
</evidence>
<dbReference type="AlphaFoldDB" id="A0AAN6Q1E8"/>
<reference evidence="14" key="1">
    <citation type="journal article" date="2023" name="Mol. Phylogenet. Evol.">
        <title>Genome-scale phylogeny and comparative genomics of the fungal order Sordariales.</title>
        <authorList>
            <person name="Hensen N."/>
            <person name="Bonometti L."/>
            <person name="Westerberg I."/>
            <person name="Brannstrom I.O."/>
            <person name="Guillou S."/>
            <person name="Cros-Aarteil S."/>
            <person name="Calhoun S."/>
            <person name="Haridas S."/>
            <person name="Kuo A."/>
            <person name="Mondo S."/>
            <person name="Pangilinan J."/>
            <person name="Riley R."/>
            <person name="LaButti K."/>
            <person name="Andreopoulos B."/>
            <person name="Lipzen A."/>
            <person name="Chen C."/>
            <person name="Yan M."/>
            <person name="Daum C."/>
            <person name="Ng V."/>
            <person name="Clum A."/>
            <person name="Steindorff A."/>
            <person name="Ohm R.A."/>
            <person name="Martin F."/>
            <person name="Silar P."/>
            <person name="Natvig D.O."/>
            <person name="Lalanne C."/>
            <person name="Gautier V."/>
            <person name="Ament-Velasquez S.L."/>
            <person name="Kruys A."/>
            <person name="Hutchinson M.I."/>
            <person name="Powell A.J."/>
            <person name="Barry K."/>
            <person name="Miller A.N."/>
            <person name="Grigoriev I.V."/>
            <person name="Debuchy R."/>
            <person name="Gladieux P."/>
            <person name="Hiltunen Thoren M."/>
            <person name="Johannesson H."/>
        </authorList>
    </citation>
    <scope>NUCLEOTIDE SEQUENCE</scope>
    <source>
        <strain evidence="14">CBS 757.83</strain>
    </source>
</reference>
<organism evidence="14 15">
    <name type="scientific">Parathielavia hyrcaniae</name>
    <dbReference type="NCBI Taxonomy" id="113614"/>
    <lineage>
        <taxon>Eukaryota</taxon>
        <taxon>Fungi</taxon>
        <taxon>Dikarya</taxon>
        <taxon>Ascomycota</taxon>
        <taxon>Pezizomycotina</taxon>
        <taxon>Sordariomycetes</taxon>
        <taxon>Sordariomycetidae</taxon>
        <taxon>Sordariales</taxon>
        <taxon>Chaetomiaceae</taxon>
        <taxon>Parathielavia</taxon>
    </lineage>
</organism>
<accession>A0AAN6Q1E8</accession>
<evidence type="ECO:0000256" key="10">
    <source>
        <dbReference type="PROSITE-ProRule" id="PRU10040"/>
    </source>
</evidence>
<dbReference type="EC" id="3.1.1.11" evidence="4"/>
<feature type="domain" description="Pectinesterase catalytic" evidence="13">
    <location>
        <begin position="37"/>
        <end position="300"/>
    </location>
</feature>
<evidence type="ECO:0000259" key="13">
    <source>
        <dbReference type="Pfam" id="PF01095"/>
    </source>
</evidence>
<dbReference type="SUPFAM" id="SSF51126">
    <property type="entry name" value="Pectin lyase-like"/>
    <property type="match status" value="1"/>
</dbReference>
<keyword evidence="8" id="KW-0063">Aspartyl esterase</keyword>
<dbReference type="GO" id="GO:0042545">
    <property type="term" value="P:cell wall modification"/>
    <property type="evidence" value="ECO:0007669"/>
    <property type="project" value="InterPro"/>
</dbReference>
<dbReference type="InterPro" id="IPR000070">
    <property type="entry name" value="Pectinesterase_cat"/>
</dbReference>
<evidence type="ECO:0000256" key="12">
    <source>
        <dbReference type="SAM" id="SignalP"/>
    </source>
</evidence>
<evidence type="ECO:0000256" key="6">
    <source>
        <dbReference type="ARBA" id="ARBA00022729"/>
    </source>
</evidence>
<dbReference type="EMBL" id="MU863651">
    <property type="protein sequence ID" value="KAK4099226.1"/>
    <property type="molecule type" value="Genomic_DNA"/>
</dbReference>
<feature type="region of interest" description="Disordered" evidence="11">
    <location>
        <begin position="371"/>
        <end position="399"/>
    </location>
</feature>
<dbReference type="PANTHER" id="PTHR31321:SF127">
    <property type="entry name" value="PECTINESTERASE"/>
    <property type="match status" value="1"/>
</dbReference>
<evidence type="ECO:0000256" key="5">
    <source>
        <dbReference type="ARBA" id="ARBA00022525"/>
    </source>
</evidence>
<comment type="catalytic activity">
    <reaction evidence="9">
        <text>[(1-&gt;4)-alpha-D-galacturonosyl methyl ester](n) + n H2O = [(1-&gt;4)-alpha-D-galacturonosyl](n) + n methanol + n H(+)</text>
        <dbReference type="Rhea" id="RHEA:22380"/>
        <dbReference type="Rhea" id="RHEA-COMP:14570"/>
        <dbReference type="Rhea" id="RHEA-COMP:14573"/>
        <dbReference type="ChEBI" id="CHEBI:15377"/>
        <dbReference type="ChEBI" id="CHEBI:15378"/>
        <dbReference type="ChEBI" id="CHEBI:17790"/>
        <dbReference type="ChEBI" id="CHEBI:140522"/>
        <dbReference type="ChEBI" id="CHEBI:140523"/>
        <dbReference type="EC" id="3.1.1.11"/>
    </reaction>
</comment>
<evidence type="ECO:0000256" key="3">
    <source>
        <dbReference type="ARBA" id="ARBA00008891"/>
    </source>
</evidence>
<protein>
    <recommendedName>
        <fullName evidence="4">pectinesterase</fullName>
        <ecNumber evidence="4">3.1.1.11</ecNumber>
    </recommendedName>
</protein>
<proteinExistence type="inferred from homology"/>
<evidence type="ECO:0000256" key="2">
    <source>
        <dbReference type="ARBA" id="ARBA00005184"/>
    </source>
</evidence>
<evidence type="ECO:0000256" key="9">
    <source>
        <dbReference type="ARBA" id="ARBA00047928"/>
    </source>
</evidence>
<name>A0AAN6Q1E8_9PEZI</name>
<keyword evidence="15" id="KW-1185">Reference proteome</keyword>
<evidence type="ECO:0000256" key="11">
    <source>
        <dbReference type="SAM" id="MobiDB-lite"/>
    </source>
</evidence>
<sequence>MRPSLAFVLPLATATAASPLEGRGKCTSPPAGCLAVGSSATYTTVQSAVDALNYTTTEAQCIFIYKGTYQEQIYIPQLQSALTLYGETRDTSRFSANTVTITQGKSQNDSPNNDATATLRAHTTNLRVYNINLVNTRGQGSQALALSAQKDRQGYYACQFKGYQDTILANVGAQVYARSYIEGATDFIFGQRARAWFDGVDIRVLAASTGWITANGRESDANPSYYVIHKSTVSARAGDAVAAGTYYLGRPWRSFSRVVFQHTKMSDVVNPAGWAIWNSGDERTGNVTYGEFKNSGKGARGTRADFSTKLGSAVSISEILGSDYKTWHRTPIILRKLSPLLQQPPHLAARHKRQKVLSHMHILPQALVHIDRRPRREPQQPRLQQRRVRDRRVRRAERRHEPARIPPLVILLDNLPDDIDVGAAVKHAPPAAPRVAVHDEQRHAHVAVEGAALLARVEDDSGGKGAGRGGPAAERAQRARRAVAVARHDHGARVEAAGPAGEVAALALVRVVALEGGGGVRVGVDGLEDGDGGFDLDLAEGELGLVELFDRQRLLVVGRLDCRDVEEEAGHVGGAGLPDDGAGTGAVAVLEHGDDVAPGGELAGVVGVVVPGRDGAVGEDDDGVPAGGSVTIGRHDMLFGFVGTLVFVLGCRHGVAAQGHVHNGRDGDAADNGVDGRCENLVCKPVADVCGSRIPLGSQGDGLRNPARGIVQREQDRLQLKGLLVGPLEPGRMYGAGGQHRSLDVDCADGIGARVLRQRMSKKRL</sequence>
<keyword evidence="7" id="KW-0378">Hydrolase</keyword>
<dbReference type="FunFam" id="2.160.20.10:FF:000014">
    <property type="entry name" value="Pectinesterase"/>
    <property type="match status" value="1"/>
</dbReference>
<comment type="caution">
    <text evidence="14">The sequence shown here is derived from an EMBL/GenBank/DDBJ whole genome shotgun (WGS) entry which is preliminary data.</text>
</comment>
<comment type="similarity">
    <text evidence="3">Belongs to the pectinesterase family.</text>
</comment>
<comment type="subcellular location">
    <subcellularLocation>
        <location evidence="1">Secreted</location>
    </subcellularLocation>
</comment>
<keyword evidence="5" id="KW-0964">Secreted</keyword>